<evidence type="ECO:0000313" key="1">
    <source>
        <dbReference type="EMBL" id="RCJ38387.1"/>
    </source>
</evidence>
<dbReference type="AlphaFoldDB" id="A0A367RP96"/>
<evidence type="ECO:0000313" key="2">
    <source>
        <dbReference type="Proteomes" id="UP000252107"/>
    </source>
</evidence>
<dbReference type="EMBL" id="LXQD01000098">
    <property type="protein sequence ID" value="RCJ38387.1"/>
    <property type="molecule type" value="Genomic_DNA"/>
</dbReference>
<dbReference type="SUPFAM" id="SSF49478">
    <property type="entry name" value="Cna protein B-type domain"/>
    <property type="match status" value="1"/>
</dbReference>
<dbReference type="Pfam" id="PF13620">
    <property type="entry name" value="CarboxypepD_reg"/>
    <property type="match status" value="1"/>
</dbReference>
<proteinExistence type="predicted"/>
<name>A0A367RP96_9NOSO</name>
<evidence type="ECO:0008006" key="3">
    <source>
        <dbReference type="Google" id="ProtNLM"/>
    </source>
</evidence>
<gene>
    <name evidence="1" type="ORF">A6770_13660</name>
</gene>
<sequence>MDAEGKPLSGARVEAVRTTSKQRLFSVTNEAGVYYLEHIQEGNYVLYINGQQAAPHSVELNSVSEAFKNSIYNLV</sequence>
<organism evidence="1 2">
    <name type="scientific">Nostoc minutum NIES-26</name>
    <dbReference type="NCBI Taxonomy" id="1844469"/>
    <lineage>
        <taxon>Bacteria</taxon>
        <taxon>Bacillati</taxon>
        <taxon>Cyanobacteriota</taxon>
        <taxon>Cyanophyceae</taxon>
        <taxon>Nostocales</taxon>
        <taxon>Nostocaceae</taxon>
        <taxon>Nostoc</taxon>
    </lineage>
</organism>
<reference evidence="1" key="1">
    <citation type="submission" date="2016-04" db="EMBL/GenBank/DDBJ databases">
        <authorList>
            <person name="Tabuchi Yagui T.R."/>
        </authorList>
    </citation>
    <scope>NUCLEOTIDE SEQUENCE [LARGE SCALE GENOMIC DNA]</scope>
    <source>
        <strain evidence="1">NIES-26</strain>
    </source>
</reference>
<keyword evidence="2" id="KW-1185">Reference proteome</keyword>
<protein>
    <recommendedName>
        <fullName evidence="3">SD-repeat containing protein B domain-containing protein</fullName>
    </recommendedName>
</protein>
<accession>A0A367RP96</accession>
<dbReference type="Gene3D" id="2.60.40.1120">
    <property type="entry name" value="Carboxypeptidase-like, regulatory domain"/>
    <property type="match status" value="1"/>
</dbReference>
<comment type="caution">
    <text evidence="1">The sequence shown here is derived from an EMBL/GenBank/DDBJ whole genome shotgun (WGS) entry which is preliminary data.</text>
</comment>
<dbReference type="Proteomes" id="UP000252107">
    <property type="component" value="Unassembled WGS sequence"/>
</dbReference>